<dbReference type="InterPro" id="IPR008271">
    <property type="entry name" value="Ser/Thr_kinase_AS"/>
</dbReference>
<dbReference type="Proteomes" id="UP000825935">
    <property type="component" value="Chromosome 38"/>
</dbReference>
<comment type="caution">
    <text evidence="12">The sequence shown here is derived from an EMBL/GenBank/DDBJ whole genome shotgun (WGS) entry which is preliminary data.</text>
</comment>
<dbReference type="FunFam" id="1.10.510.10:FF:000294">
    <property type="entry name" value="Serine/threonine-protein kinase OXI1"/>
    <property type="match status" value="1"/>
</dbReference>
<dbReference type="InterPro" id="IPR011009">
    <property type="entry name" value="Kinase-like_dom_sf"/>
</dbReference>
<feature type="compositionally biased region" description="Acidic residues" evidence="10">
    <location>
        <begin position="202"/>
        <end position="213"/>
    </location>
</feature>
<evidence type="ECO:0000313" key="12">
    <source>
        <dbReference type="EMBL" id="KAH7278445.1"/>
    </source>
</evidence>
<feature type="region of interest" description="Disordered" evidence="10">
    <location>
        <begin position="231"/>
        <end position="271"/>
    </location>
</feature>
<protein>
    <recommendedName>
        <fullName evidence="2">non-specific serine/threonine protein kinase</fullName>
        <ecNumber evidence="2">2.7.11.1</ecNumber>
    </recommendedName>
</protein>
<dbReference type="OMA" id="EYFAWAV"/>
<name>A0A8T2Q451_CERRI</name>
<gene>
    <name evidence="12" type="ORF">KP509_38G041300</name>
</gene>
<comment type="catalytic activity">
    <reaction evidence="8">
        <text>L-threonyl-[protein] + ATP = O-phospho-L-threonyl-[protein] + ADP + H(+)</text>
        <dbReference type="Rhea" id="RHEA:46608"/>
        <dbReference type="Rhea" id="RHEA-COMP:11060"/>
        <dbReference type="Rhea" id="RHEA-COMP:11605"/>
        <dbReference type="ChEBI" id="CHEBI:15378"/>
        <dbReference type="ChEBI" id="CHEBI:30013"/>
        <dbReference type="ChEBI" id="CHEBI:30616"/>
        <dbReference type="ChEBI" id="CHEBI:61977"/>
        <dbReference type="ChEBI" id="CHEBI:456216"/>
        <dbReference type="EC" id="2.7.11.1"/>
    </reaction>
</comment>
<proteinExistence type="inferred from homology"/>
<dbReference type="AlphaFoldDB" id="A0A8T2Q451"/>
<evidence type="ECO:0000256" key="10">
    <source>
        <dbReference type="SAM" id="MobiDB-lite"/>
    </source>
</evidence>
<comment type="catalytic activity">
    <reaction evidence="9">
        <text>L-seryl-[protein] + ATP = O-phospho-L-seryl-[protein] + ADP + H(+)</text>
        <dbReference type="Rhea" id="RHEA:17989"/>
        <dbReference type="Rhea" id="RHEA-COMP:9863"/>
        <dbReference type="Rhea" id="RHEA-COMP:11604"/>
        <dbReference type="ChEBI" id="CHEBI:15378"/>
        <dbReference type="ChEBI" id="CHEBI:29999"/>
        <dbReference type="ChEBI" id="CHEBI:30616"/>
        <dbReference type="ChEBI" id="CHEBI:83421"/>
        <dbReference type="ChEBI" id="CHEBI:456216"/>
        <dbReference type="EC" id="2.7.11.1"/>
    </reaction>
</comment>
<evidence type="ECO:0000256" key="1">
    <source>
        <dbReference type="ARBA" id="ARBA00009903"/>
    </source>
</evidence>
<evidence type="ECO:0000256" key="5">
    <source>
        <dbReference type="ARBA" id="ARBA00022741"/>
    </source>
</evidence>
<evidence type="ECO:0000256" key="2">
    <source>
        <dbReference type="ARBA" id="ARBA00012513"/>
    </source>
</evidence>
<keyword evidence="5" id="KW-0547">Nucleotide-binding</keyword>
<feature type="domain" description="Protein kinase" evidence="11">
    <location>
        <begin position="5"/>
        <end position="377"/>
    </location>
</feature>
<keyword evidence="3" id="KW-0723">Serine/threonine-protein kinase</keyword>
<evidence type="ECO:0000259" key="11">
    <source>
        <dbReference type="PROSITE" id="PS50011"/>
    </source>
</evidence>
<dbReference type="FunFam" id="1.10.510.10:FF:000312">
    <property type="entry name" value="Serine/threonine-protein kinase OXI1"/>
    <property type="match status" value="1"/>
</dbReference>
<organism evidence="12 13">
    <name type="scientific">Ceratopteris richardii</name>
    <name type="common">Triangle waterfern</name>
    <dbReference type="NCBI Taxonomy" id="49495"/>
    <lineage>
        <taxon>Eukaryota</taxon>
        <taxon>Viridiplantae</taxon>
        <taxon>Streptophyta</taxon>
        <taxon>Embryophyta</taxon>
        <taxon>Tracheophyta</taxon>
        <taxon>Polypodiopsida</taxon>
        <taxon>Polypodiidae</taxon>
        <taxon>Polypodiales</taxon>
        <taxon>Pteridineae</taxon>
        <taxon>Pteridaceae</taxon>
        <taxon>Parkerioideae</taxon>
        <taxon>Ceratopteris</taxon>
    </lineage>
</organism>
<comment type="similarity">
    <text evidence="1">Belongs to the protein kinase superfamily. AGC Ser/Thr protein kinase family.</text>
</comment>
<dbReference type="SUPFAM" id="SSF56112">
    <property type="entry name" value="Protein kinase-like (PK-like)"/>
    <property type="match status" value="1"/>
</dbReference>
<keyword evidence="6" id="KW-0418">Kinase</keyword>
<dbReference type="SMART" id="SM00220">
    <property type="entry name" value="S_TKc"/>
    <property type="match status" value="1"/>
</dbReference>
<dbReference type="Gene3D" id="3.30.200.20">
    <property type="entry name" value="Phosphorylase Kinase, domain 1"/>
    <property type="match status" value="1"/>
</dbReference>
<evidence type="ECO:0000256" key="6">
    <source>
        <dbReference type="ARBA" id="ARBA00022777"/>
    </source>
</evidence>
<keyword evidence="7" id="KW-0067">ATP-binding</keyword>
<evidence type="ECO:0000256" key="8">
    <source>
        <dbReference type="ARBA" id="ARBA00047899"/>
    </source>
</evidence>
<accession>A0A8T2Q451</accession>
<dbReference type="GO" id="GO:0005524">
    <property type="term" value="F:ATP binding"/>
    <property type="evidence" value="ECO:0007669"/>
    <property type="project" value="UniProtKB-KW"/>
</dbReference>
<dbReference type="GO" id="GO:0004674">
    <property type="term" value="F:protein serine/threonine kinase activity"/>
    <property type="evidence" value="ECO:0007669"/>
    <property type="project" value="UniProtKB-KW"/>
</dbReference>
<dbReference type="InterPro" id="IPR000719">
    <property type="entry name" value="Prot_kinase_dom"/>
</dbReference>
<dbReference type="Gene3D" id="1.10.510.10">
    <property type="entry name" value="Transferase(Phosphotransferase) domain 1"/>
    <property type="match status" value="2"/>
</dbReference>
<sequence length="433" mass="48157">MLRDYLALRPLGNGATGIVFLATPYPCLASQQSPRPSPPPHAPLVAIKAFRRSREHDLRRAHNEELILSKLLEAASQKPFPFLPRLHSAFDHGEFRFLVLDYCSGGSLNSLRQSQPDRRFSIVALRFYAAEIVLGLERLHQQGIVYRDLKPENILLSSDGHIMLTDFDLSVTLPAKKLWSPPSTPAREIVQSLRGTSAGNDQNDEDEEDDEDEVKSGVSCIVTCRSRKSKKKMQSRRVERGGRHRVVPASNSIENEDGSSASKGAGDGSIPADARSKSFVGTEEYIAPEVILGTGHDFAVDWWGLGVLLFEMAYGYAPFSGRTRKQTFHNILHQEPNVVRGSVGSLADLISQLLVKDPEQRLGSRAGADEIKAHPFFCGLRWDALQEITRPPFIPLSESSSQYEHGGFDLTEHLVQVECARSEAKARRKLQNR</sequence>
<evidence type="ECO:0000256" key="7">
    <source>
        <dbReference type="ARBA" id="ARBA00022840"/>
    </source>
</evidence>
<evidence type="ECO:0000313" key="13">
    <source>
        <dbReference type="Proteomes" id="UP000825935"/>
    </source>
</evidence>
<dbReference type="PROSITE" id="PS50011">
    <property type="entry name" value="PROTEIN_KINASE_DOM"/>
    <property type="match status" value="1"/>
</dbReference>
<dbReference type="EMBL" id="CM035443">
    <property type="protein sequence ID" value="KAH7278445.1"/>
    <property type="molecule type" value="Genomic_DNA"/>
</dbReference>
<feature type="region of interest" description="Disordered" evidence="10">
    <location>
        <begin position="193"/>
        <end position="214"/>
    </location>
</feature>
<keyword evidence="13" id="KW-1185">Reference proteome</keyword>
<dbReference type="OrthoDB" id="432483at2759"/>
<reference evidence="12" key="1">
    <citation type="submission" date="2021-08" db="EMBL/GenBank/DDBJ databases">
        <title>WGS assembly of Ceratopteris richardii.</title>
        <authorList>
            <person name="Marchant D.B."/>
            <person name="Chen G."/>
            <person name="Jenkins J."/>
            <person name="Shu S."/>
            <person name="Leebens-Mack J."/>
            <person name="Grimwood J."/>
            <person name="Schmutz J."/>
            <person name="Soltis P."/>
            <person name="Soltis D."/>
            <person name="Chen Z.-H."/>
        </authorList>
    </citation>
    <scope>NUCLEOTIDE SEQUENCE</scope>
    <source>
        <strain evidence="12">Whitten #5841</strain>
        <tissue evidence="12">Leaf</tissue>
    </source>
</reference>
<dbReference type="PROSITE" id="PS00108">
    <property type="entry name" value="PROTEIN_KINASE_ST"/>
    <property type="match status" value="1"/>
</dbReference>
<dbReference type="Pfam" id="PF00069">
    <property type="entry name" value="Pkinase"/>
    <property type="match status" value="2"/>
</dbReference>
<keyword evidence="4" id="KW-0808">Transferase</keyword>
<evidence type="ECO:0000256" key="4">
    <source>
        <dbReference type="ARBA" id="ARBA00022679"/>
    </source>
</evidence>
<dbReference type="EC" id="2.7.11.1" evidence="2"/>
<evidence type="ECO:0000256" key="3">
    <source>
        <dbReference type="ARBA" id="ARBA00022527"/>
    </source>
</evidence>
<dbReference type="PANTHER" id="PTHR45637">
    <property type="entry name" value="FLIPPASE KINASE 1-RELATED"/>
    <property type="match status" value="1"/>
</dbReference>
<evidence type="ECO:0000256" key="9">
    <source>
        <dbReference type="ARBA" id="ARBA00048679"/>
    </source>
</evidence>